<comment type="caution">
    <text evidence="2">The sequence shown here is derived from an EMBL/GenBank/DDBJ whole genome shotgun (WGS) entry which is preliminary data.</text>
</comment>
<evidence type="ECO:0000313" key="2">
    <source>
        <dbReference type="EMBL" id="RVW17963.1"/>
    </source>
</evidence>
<evidence type="ECO:0000313" key="3">
    <source>
        <dbReference type="Proteomes" id="UP000288805"/>
    </source>
</evidence>
<gene>
    <name evidence="2" type="ORF">CK203_115312</name>
</gene>
<dbReference type="AlphaFoldDB" id="A0A438C3Y4"/>
<reference evidence="2 3" key="1">
    <citation type="journal article" date="2018" name="PLoS Genet.">
        <title>Population sequencing reveals clonal diversity and ancestral inbreeding in the grapevine cultivar Chardonnay.</title>
        <authorList>
            <person name="Roach M.J."/>
            <person name="Johnson D.L."/>
            <person name="Bohlmann J."/>
            <person name="van Vuuren H.J."/>
            <person name="Jones S.J."/>
            <person name="Pretorius I.S."/>
            <person name="Schmidt S.A."/>
            <person name="Borneman A.R."/>
        </authorList>
    </citation>
    <scope>NUCLEOTIDE SEQUENCE [LARGE SCALE GENOMIC DNA]</scope>
    <source>
        <strain evidence="3">cv. Chardonnay</strain>
        <tissue evidence="2">Leaf</tissue>
    </source>
</reference>
<feature type="region of interest" description="Disordered" evidence="1">
    <location>
        <begin position="1"/>
        <end position="33"/>
    </location>
</feature>
<dbReference type="Proteomes" id="UP000288805">
    <property type="component" value="Unassembled WGS sequence"/>
</dbReference>
<protein>
    <submittedName>
        <fullName evidence="2">Uncharacterized protein</fullName>
    </submittedName>
</protein>
<accession>A0A438C3Y4</accession>
<feature type="compositionally biased region" description="Acidic residues" evidence="1">
    <location>
        <begin position="1"/>
        <end position="11"/>
    </location>
</feature>
<name>A0A438C3Y4_VITVI</name>
<organism evidence="2 3">
    <name type="scientific">Vitis vinifera</name>
    <name type="common">Grape</name>
    <dbReference type="NCBI Taxonomy" id="29760"/>
    <lineage>
        <taxon>Eukaryota</taxon>
        <taxon>Viridiplantae</taxon>
        <taxon>Streptophyta</taxon>
        <taxon>Embryophyta</taxon>
        <taxon>Tracheophyta</taxon>
        <taxon>Spermatophyta</taxon>
        <taxon>Magnoliopsida</taxon>
        <taxon>eudicotyledons</taxon>
        <taxon>Gunneridae</taxon>
        <taxon>Pentapetalae</taxon>
        <taxon>rosids</taxon>
        <taxon>Vitales</taxon>
        <taxon>Vitaceae</taxon>
        <taxon>Viteae</taxon>
        <taxon>Vitis</taxon>
    </lineage>
</organism>
<feature type="compositionally biased region" description="Polar residues" evidence="1">
    <location>
        <begin position="14"/>
        <end position="33"/>
    </location>
</feature>
<evidence type="ECO:0000256" key="1">
    <source>
        <dbReference type="SAM" id="MobiDB-lite"/>
    </source>
</evidence>
<dbReference type="EMBL" id="QGNW01002566">
    <property type="protein sequence ID" value="RVW17963.1"/>
    <property type="molecule type" value="Genomic_DNA"/>
</dbReference>
<sequence>MSVEEQNDDGANDVQPSTEHFVQQPTRASSPCSPMQMDMTIAVDASPLLAAHSNVPSTADIDFQDSYALTLMQIGNLRIGSSSWGCNYGDACFPNRWLPKAISSSFQLQIVHGLKRWILDFQSFEMVLDPVVILQEGIRTGCPDAPSDGFVSHGQREDINQLAFYQALVGASSPYKRLSEAMRMHYEGCPDIYALPASFALPWIGEAETSFAFPCDGPDRRTASCISLGESDGGGPDDDGPAGDTCHVSLRLRLFVWWLWGLLLSRVKVFWDGFIGGVRFSGVVYCLGKLLHLRELATLMRSPDKLSVKEFRDRFCIPNGVIVDFLHGEDVVPTEKAEQGAIVFSKEQFNAGLRFPLPALLMEFSISPDSTRLHSSQYYPGADGMQHHQHAVQPRPYNAGGVLRLFAEEGEN</sequence>
<proteinExistence type="predicted"/>